<dbReference type="InterPro" id="IPR001362">
    <property type="entry name" value="Glyco_hydro_32"/>
</dbReference>
<dbReference type="Proteomes" id="UP000516428">
    <property type="component" value="Chromosome"/>
</dbReference>
<gene>
    <name evidence="7" type="ORF">IAG42_27175</name>
</gene>
<dbReference type="EMBL" id="CP061281">
    <property type="protein sequence ID" value="QNS08980.1"/>
    <property type="molecule type" value="Genomic_DNA"/>
</dbReference>
<dbReference type="GO" id="GO:0005737">
    <property type="term" value="C:cytoplasm"/>
    <property type="evidence" value="ECO:0007669"/>
    <property type="project" value="TreeGrafter"/>
</dbReference>
<comment type="similarity">
    <text evidence="1 4">Belongs to the glycosyl hydrolase 32 family.</text>
</comment>
<dbReference type="SUPFAM" id="SSF75005">
    <property type="entry name" value="Arabinanase/levansucrase/invertase"/>
    <property type="match status" value="1"/>
</dbReference>
<feature type="domain" description="Glycosyl hydrolase family 32 C-terminal" evidence="6">
    <location>
        <begin position="392"/>
        <end position="528"/>
    </location>
</feature>
<dbReference type="Gene3D" id="2.115.10.20">
    <property type="entry name" value="Glycosyl hydrolase domain, family 43"/>
    <property type="match status" value="1"/>
</dbReference>
<dbReference type="KEGG" id="sxn:IAG42_27175"/>
<evidence type="ECO:0000256" key="3">
    <source>
        <dbReference type="ARBA" id="ARBA00023295"/>
    </source>
</evidence>
<feature type="domain" description="Glycosyl hydrolase family 32 N-terminal" evidence="5">
    <location>
        <begin position="63"/>
        <end position="365"/>
    </location>
</feature>
<dbReference type="GO" id="GO:0005987">
    <property type="term" value="P:sucrose catabolic process"/>
    <property type="evidence" value="ECO:0007669"/>
    <property type="project" value="TreeGrafter"/>
</dbReference>
<evidence type="ECO:0000256" key="4">
    <source>
        <dbReference type="RuleBase" id="RU362110"/>
    </source>
</evidence>
<dbReference type="GO" id="GO:0004575">
    <property type="term" value="F:sucrose alpha-glucosidase activity"/>
    <property type="evidence" value="ECO:0007669"/>
    <property type="project" value="TreeGrafter"/>
</dbReference>
<dbReference type="InterPro" id="IPR006311">
    <property type="entry name" value="TAT_signal"/>
</dbReference>
<keyword evidence="8" id="KW-1185">Reference proteome</keyword>
<dbReference type="AlphaFoldDB" id="A0A7H1BJS5"/>
<evidence type="ECO:0000256" key="2">
    <source>
        <dbReference type="ARBA" id="ARBA00022801"/>
    </source>
</evidence>
<evidence type="ECO:0000259" key="5">
    <source>
        <dbReference type="Pfam" id="PF00251"/>
    </source>
</evidence>
<organism evidence="7 8">
    <name type="scientific">Streptomyces xanthii</name>
    <dbReference type="NCBI Taxonomy" id="2768069"/>
    <lineage>
        <taxon>Bacteria</taxon>
        <taxon>Bacillati</taxon>
        <taxon>Actinomycetota</taxon>
        <taxon>Actinomycetes</taxon>
        <taxon>Kitasatosporales</taxon>
        <taxon>Streptomycetaceae</taxon>
        <taxon>Streptomyces</taxon>
    </lineage>
</organism>
<name>A0A7H1BJS5_9ACTN</name>
<evidence type="ECO:0000313" key="7">
    <source>
        <dbReference type="EMBL" id="QNS08980.1"/>
    </source>
</evidence>
<dbReference type="InterPro" id="IPR023296">
    <property type="entry name" value="Glyco_hydro_beta-prop_sf"/>
</dbReference>
<dbReference type="InterPro" id="IPR013320">
    <property type="entry name" value="ConA-like_dom_sf"/>
</dbReference>
<accession>A0A7H1BJS5</accession>
<dbReference type="InterPro" id="IPR013189">
    <property type="entry name" value="Glyco_hydro_32_C"/>
</dbReference>
<dbReference type="CDD" id="cd18622">
    <property type="entry name" value="GH32_Inu-like"/>
    <property type="match status" value="1"/>
</dbReference>
<dbReference type="RefSeq" id="WP_188341637.1">
    <property type="nucleotide sequence ID" value="NZ_CP061281.1"/>
</dbReference>
<sequence>MPAGRRKSAAGNTAAAGGARSLSRRAALLSAGSTALAAAALPSRPAAAAPKAAGLGSFRAAYHLTVPDNWKNDPQRPIWVNGQYLYYYLYNADYLTGSEGTAWRLATSTDLVRYRDEGVAVPKDVIPAGDVWSGSAVVDEKNTAGFGAGAVIALITMEPDAGTASQAQYLWYSTDHGRTFTSHSDDPVLPNPGGKDFRDPKVLWDEARGRWVAALAEGHKIGLYTSADLRSWTYRSGFTRDDLGTLECPDLFEIRAADGTAHWILAASANGTQRGLPATYAYWTGDFDGTAFSPDATEPQWLDHGPDFYAAVTCEKRAADGTVDPAARYAFAWTNNWTYPHNTPTLVADGFNGTDSLTRELTLERAGDGTYHLASRPAPALDRYATGTKKLGDVTVDGSKALDVTGTSYEIRARLRWTPGTTENLGFQLRKAPGGLRHIDVGVYVAGGFAYVNRGGTITPGGPAETHTPVDAAAGSLDVRVFVDHTTVELFVGDGRHVHTHQAFPLPGDDRIALYSSGGPAVFEDLRVITYDLG</sequence>
<dbReference type="Gene3D" id="2.60.120.560">
    <property type="entry name" value="Exo-inulinase, domain 1"/>
    <property type="match status" value="1"/>
</dbReference>
<keyword evidence="2 4" id="KW-0378">Hydrolase</keyword>
<dbReference type="SMART" id="SM00640">
    <property type="entry name" value="Glyco_32"/>
    <property type="match status" value="1"/>
</dbReference>
<evidence type="ECO:0000259" key="6">
    <source>
        <dbReference type="Pfam" id="PF08244"/>
    </source>
</evidence>
<dbReference type="PANTHER" id="PTHR42800:SF1">
    <property type="entry name" value="EXOINULINASE INUD (AFU_ORTHOLOGUE AFUA_5G00480)"/>
    <property type="match status" value="1"/>
</dbReference>
<dbReference type="InterPro" id="IPR013148">
    <property type="entry name" value="Glyco_hydro_32_N"/>
</dbReference>
<evidence type="ECO:0000313" key="8">
    <source>
        <dbReference type="Proteomes" id="UP000516428"/>
    </source>
</evidence>
<dbReference type="PANTHER" id="PTHR42800">
    <property type="entry name" value="EXOINULINASE INUD (AFU_ORTHOLOGUE AFUA_5G00480)"/>
    <property type="match status" value="1"/>
</dbReference>
<dbReference type="Pfam" id="PF08244">
    <property type="entry name" value="Glyco_hydro_32C"/>
    <property type="match status" value="1"/>
</dbReference>
<evidence type="ECO:0000256" key="1">
    <source>
        <dbReference type="ARBA" id="ARBA00009902"/>
    </source>
</evidence>
<dbReference type="Pfam" id="PF00251">
    <property type="entry name" value="Glyco_hydro_32N"/>
    <property type="match status" value="1"/>
</dbReference>
<dbReference type="SUPFAM" id="SSF49899">
    <property type="entry name" value="Concanavalin A-like lectins/glucanases"/>
    <property type="match status" value="1"/>
</dbReference>
<dbReference type="PROSITE" id="PS51318">
    <property type="entry name" value="TAT"/>
    <property type="match status" value="1"/>
</dbReference>
<proteinExistence type="inferred from homology"/>
<keyword evidence="3 4" id="KW-0326">Glycosidase</keyword>
<protein>
    <submittedName>
        <fullName evidence="7">Glycoside hydrolase family 32 protein</fullName>
    </submittedName>
</protein>
<reference evidence="7 8" key="1">
    <citation type="submission" date="2020-09" db="EMBL/GenBank/DDBJ databases">
        <title>A novel species.</title>
        <authorList>
            <person name="Gao J."/>
        </authorList>
    </citation>
    <scope>NUCLEOTIDE SEQUENCE [LARGE SCALE GENOMIC DNA]</scope>
    <source>
        <strain evidence="7 8">CRXT-Y-14</strain>
    </source>
</reference>